<accession>A0A0F9QBZ6</accession>
<dbReference type="InterPro" id="IPR025048">
    <property type="entry name" value="DUF3987"/>
</dbReference>
<protein>
    <recommendedName>
        <fullName evidence="2">DUF3987 domain-containing protein</fullName>
    </recommendedName>
</protein>
<dbReference type="AlphaFoldDB" id="A0A0F9QBZ6"/>
<name>A0A0F9QBZ6_9ZZZZ</name>
<evidence type="ECO:0000313" key="1">
    <source>
        <dbReference type="EMBL" id="KKN40074.1"/>
    </source>
</evidence>
<sequence>MAEIDATKAQNLLTAHLAAKPNKPRKIQFIQDDVTYQALIEGMHENCKNVCVLADEGTGTLNRLVTPGMSMLNSAWSNMEITIGRKTSESFNLPDPRITFLLSIQPGPFEEYRERKSDMAKAAGLWSRTITCSAQSSTIGYRLASENKQEFFDPSHYLERFQRLLKKNLKLGKNPKTSRSILKFEKRANPLYVETLNEIEANMRPGGLYENASDHASKLMENIARLSAIIHVVNGYEGDISWETLNTSIQICIFFSKEYLNIFNTQPKYFLDAMMLNDWLTVNIRQKGLRYIGKRHARQYCSGPLRQPGRFKEALDFLECHGYIRTYQDITKTWNIDTFPRLQ</sequence>
<comment type="caution">
    <text evidence="1">The sequence shown here is derived from an EMBL/GenBank/DDBJ whole genome shotgun (WGS) entry which is preliminary data.</text>
</comment>
<proteinExistence type="predicted"/>
<dbReference type="Pfam" id="PF13148">
    <property type="entry name" value="DUF3987"/>
    <property type="match status" value="1"/>
</dbReference>
<reference evidence="1" key="1">
    <citation type="journal article" date="2015" name="Nature">
        <title>Complex archaea that bridge the gap between prokaryotes and eukaryotes.</title>
        <authorList>
            <person name="Spang A."/>
            <person name="Saw J.H."/>
            <person name="Jorgensen S.L."/>
            <person name="Zaremba-Niedzwiedzka K."/>
            <person name="Martijn J."/>
            <person name="Lind A.E."/>
            <person name="van Eijk R."/>
            <person name="Schleper C."/>
            <person name="Guy L."/>
            <person name="Ettema T.J."/>
        </authorList>
    </citation>
    <scope>NUCLEOTIDE SEQUENCE</scope>
</reference>
<dbReference type="EMBL" id="LAZR01001727">
    <property type="protein sequence ID" value="KKN40074.1"/>
    <property type="molecule type" value="Genomic_DNA"/>
</dbReference>
<evidence type="ECO:0008006" key="2">
    <source>
        <dbReference type="Google" id="ProtNLM"/>
    </source>
</evidence>
<gene>
    <name evidence="1" type="ORF">LCGC14_0737070</name>
</gene>
<organism evidence="1">
    <name type="scientific">marine sediment metagenome</name>
    <dbReference type="NCBI Taxonomy" id="412755"/>
    <lineage>
        <taxon>unclassified sequences</taxon>
        <taxon>metagenomes</taxon>
        <taxon>ecological metagenomes</taxon>
    </lineage>
</organism>